<dbReference type="Pfam" id="PF02012">
    <property type="entry name" value="BNR"/>
    <property type="match status" value="1"/>
</dbReference>
<dbReference type="RefSeq" id="WP_124908095.1">
    <property type="nucleotide sequence ID" value="NZ_RQJP01000003.1"/>
</dbReference>
<dbReference type="SUPFAM" id="SSF110296">
    <property type="entry name" value="Oligoxyloglucan reducing end-specific cellobiohydrolase"/>
    <property type="match status" value="1"/>
</dbReference>
<dbReference type="InterPro" id="IPR036278">
    <property type="entry name" value="Sialidase_sf"/>
</dbReference>
<keyword evidence="2" id="KW-1185">Reference proteome</keyword>
<comment type="caution">
    <text evidence="1">The sequence shown here is derived from an EMBL/GenBank/DDBJ whole genome shotgun (WGS) entry which is preliminary data.</text>
</comment>
<protein>
    <submittedName>
        <fullName evidence="1">Exo-alpha-sialidase</fullName>
    </submittedName>
</protein>
<reference evidence="1 2" key="1">
    <citation type="submission" date="2018-11" db="EMBL/GenBank/DDBJ databases">
        <authorList>
            <person name="Zhou Z."/>
            <person name="Wang G."/>
        </authorList>
    </citation>
    <scope>NUCLEOTIDE SEQUENCE [LARGE SCALE GENOMIC DNA]</scope>
    <source>
        <strain evidence="1 2">KCTC42998</strain>
    </source>
</reference>
<dbReference type="SUPFAM" id="SSF50939">
    <property type="entry name" value="Sialidases"/>
    <property type="match status" value="1"/>
</dbReference>
<dbReference type="GO" id="GO:0010411">
    <property type="term" value="P:xyloglucan metabolic process"/>
    <property type="evidence" value="ECO:0007669"/>
    <property type="project" value="TreeGrafter"/>
</dbReference>
<dbReference type="CDD" id="cd15482">
    <property type="entry name" value="Sialidase_non-viral"/>
    <property type="match status" value="1"/>
</dbReference>
<dbReference type="InterPro" id="IPR015943">
    <property type="entry name" value="WD40/YVTN_repeat-like_dom_sf"/>
</dbReference>
<dbReference type="EMBL" id="RQJP01000003">
    <property type="protein sequence ID" value="RRB14203.1"/>
    <property type="molecule type" value="Genomic_DNA"/>
</dbReference>
<dbReference type="OrthoDB" id="9757809at2"/>
<dbReference type="InterPro" id="IPR052025">
    <property type="entry name" value="Xyloglucanase_GH74"/>
</dbReference>
<proteinExistence type="predicted"/>
<dbReference type="PANTHER" id="PTHR43739">
    <property type="entry name" value="XYLOGLUCANASE (EUROFUNG)"/>
    <property type="match status" value="1"/>
</dbReference>
<dbReference type="Proteomes" id="UP000274271">
    <property type="component" value="Unassembled WGS sequence"/>
</dbReference>
<accession>A0A3P1CLI7</accession>
<sequence length="367" mass="40698">MKKLFVFIPAILLVSFLLNSFVLKEEEAKKKPKKEGKSAGVVNIIFKSTDGGQTWQDISKGLPENLQRAGVPRDGFFANDRGVYLRAGNGVYHSEPNSTTPFWTKEVFPGNQRNIVPGKNGIFAYDFKGQFLQKINGTSYWSPVYENFQEQAVRLNGTEDYYYTNYKVKFVRTVFETAGGTVFIVSSNSLFRSTNHGKTWKQVHVGGGAMKLVESNGVLLATCREGIVRSTDDGQNWDRVISEEGVGIAVERIDGGFAAIVNNPITETNSIHISMDSGKTWEVIGEDLQPSWSSSLMKKIGLLQSSSDILSIKQMGNYLLCGRSDGIFRSSDRGKTWQQLILPPIENFGFNLSVSGNVIYVIPNKGC</sequence>
<organism evidence="1 2">
    <name type="scientific">Larkinella knui</name>
    <dbReference type="NCBI Taxonomy" id="2025310"/>
    <lineage>
        <taxon>Bacteria</taxon>
        <taxon>Pseudomonadati</taxon>
        <taxon>Bacteroidota</taxon>
        <taxon>Cytophagia</taxon>
        <taxon>Cytophagales</taxon>
        <taxon>Spirosomataceae</taxon>
        <taxon>Larkinella</taxon>
    </lineage>
</organism>
<dbReference type="Gene3D" id="2.130.10.10">
    <property type="entry name" value="YVTN repeat-like/Quinoprotein amine dehydrogenase"/>
    <property type="match status" value="2"/>
</dbReference>
<dbReference type="AlphaFoldDB" id="A0A3P1CLI7"/>
<evidence type="ECO:0000313" key="1">
    <source>
        <dbReference type="EMBL" id="RRB14203.1"/>
    </source>
</evidence>
<evidence type="ECO:0000313" key="2">
    <source>
        <dbReference type="Proteomes" id="UP000274271"/>
    </source>
</evidence>
<dbReference type="PANTHER" id="PTHR43739:SF5">
    <property type="entry name" value="EXO-ALPHA-SIALIDASE"/>
    <property type="match status" value="1"/>
</dbReference>
<dbReference type="InterPro" id="IPR002860">
    <property type="entry name" value="BNR_rpt"/>
</dbReference>
<dbReference type="Pfam" id="PF15899">
    <property type="entry name" value="BNR_6"/>
    <property type="match status" value="2"/>
</dbReference>
<gene>
    <name evidence="1" type="ORF">EHT87_18380</name>
</gene>
<name>A0A3P1CLI7_9BACT</name>